<dbReference type="InterPro" id="IPR003660">
    <property type="entry name" value="HAMP_dom"/>
</dbReference>
<sequence length="664" mass="72355">MKSIKTKLVVYFSIIIVVVATTVGGVATIRAGASLRQEAESALLSLSREGSNLTSSRIETEVRVLEMIADRADIQSMDFDEQQSVLIRQLARTDFLDFAVIETNGSGRFVNGTRENFNDTDYVMDALNGMSNLSDLLINPETDSQEVGIMIAVPIHNNGQVVGALLGRRDGFALSDIVDDTGFGENGYGYIVNAEGTVIAHPDRERVLSAYNPIQDYETDASQESVANIFQRIINEREGIGGYELNDNELYAGFSPIEGTEWIFVITAMEDEVLQAMPLMRNTIIIITIVMLFLSVIAAYLVGSSLCKPIGNVTDVATEIAKLNITKDLPKKLLSQKDEIGLLSRSLQSITDRMREIIKELSDSSQSVASTSEELSAISQQSASASEEVSKTIEEIAKGASEQAKNTEEGSSKAISLGGLIDNNIRFINNLDKESDKISVSVDEGLNEIENLSDITEESDAAIKEIYDVIQETNNSSQEIGQASNVIASIAEETNLLALNAAIEAARAGEAGRGFAVVAEEIRKLAEQSQESTQSIDDMVKTLQTNVKNSVETMERVFEISKEQTKGVRISKEKYIHIEKSIKETEKAIKQLNVSGEEMNTKKSEILETLQTLSAIAEENAASTEETTASMEEQTASMEEIASSSEGLAGLAQDLNEIISRFKI</sequence>
<dbReference type="GO" id="GO:0005886">
    <property type="term" value="C:plasma membrane"/>
    <property type="evidence" value="ECO:0007669"/>
    <property type="project" value="UniProtKB-SubCell"/>
</dbReference>
<dbReference type="SUPFAM" id="SSF58104">
    <property type="entry name" value="Methyl-accepting chemotaxis protein (MCP) signaling domain"/>
    <property type="match status" value="1"/>
</dbReference>
<evidence type="ECO:0000313" key="13">
    <source>
        <dbReference type="EMBL" id="TCL00073.1"/>
    </source>
</evidence>
<feature type="transmembrane region" description="Helical" evidence="10">
    <location>
        <begin position="6"/>
        <end position="29"/>
    </location>
</feature>
<dbReference type="Gene3D" id="3.30.450.20">
    <property type="entry name" value="PAS domain"/>
    <property type="match status" value="1"/>
</dbReference>
<evidence type="ECO:0000256" key="8">
    <source>
        <dbReference type="ARBA" id="ARBA00029447"/>
    </source>
</evidence>
<dbReference type="SMART" id="SM00283">
    <property type="entry name" value="MA"/>
    <property type="match status" value="1"/>
</dbReference>
<evidence type="ECO:0000256" key="4">
    <source>
        <dbReference type="ARBA" id="ARBA00022692"/>
    </source>
</evidence>
<keyword evidence="7 9" id="KW-0807">Transducer</keyword>
<keyword evidence="6 10" id="KW-0472">Membrane</keyword>
<dbReference type="PROSITE" id="PS50111">
    <property type="entry name" value="CHEMOTAXIS_TRANSDUC_2"/>
    <property type="match status" value="1"/>
</dbReference>
<keyword evidence="3" id="KW-0145">Chemotaxis</keyword>
<dbReference type="PANTHER" id="PTHR32089">
    <property type="entry name" value="METHYL-ACCEPTING CHEMOTAXIS PROTEIN MCPB"/>
    <property type="match status" value="1"/>
</dbReference>
<accession>A0A4V2Q207</accession>
<protein>
    <submittedName>
        <fullName evidence="13">Methyl-accepting chemotaxis sensory transducer with Cache sensor</fullName>
    </submittedName>
</protein>
<dbReference type="InterPro" id="IPR033479">
    <property type="entry name" value="dCache_1"/>
</dbReference>
<dbReference type="SMART" id="SM00304">
    <property type="entry name" value="HAMP"/>
    <property type="match status" value="1"/>
</dbReference>
<evidence type="ECO:0000259" key="12">
    <source>
        <dbReference type="PROSITE" id="PS50885"/>
    </source>
</evidence>
<evidence type="ECO:0000256" key="6">
    <source>
        <dbReference type="ARBA" id="ARBA00023136"/>
    </source>
</evidence>
<dbReference type="Pfam" id="PF02743">
    <property type="entry name" value="dCache_1"/>
    <property type="match status" value="1"/>
</dbReference>
<evidence type="ECO:0000256" key="7">
    <source>
        <dbReference type="ARBA" id="ARBA00023224"/>
    </source>
</evidence>
<evidence type="ECO:0000259" key="11">
    <source>
        <dbReference type="PROSITE" id="PS50111"/>
    </source>
</evidence>
<evidence type="ECO:0000256" key="10">
    <source>
        <dbReference type="SAM" id="Phobius"/>
    </source>
</evidence>
<dbReference type="Proteomes" id="UP000294545">
    <property type="component" value="Unassembled WGS sequence"/>
</dbReference>
<evidence type="ECO:0000256" key="1">
    <source>
        <dbReference type="ARBA" id="ARBA00004651"/>
    </source>
</evidence>
<dbReference type="GO" id="GO:0006935">
    <property type="term" value="P:chemotaxis"/>
    <property type="evidence" value="ECO:0007669"/>
    <property type="project" value="UniProtKB-KW"/>
</dbReference>
<comment type="subcellular location">
    <subcellularLocation>
        <location evidence="1">Cell membrane</location>
        <topology evidence="1">Multi-pass membrane protein</topology>
    </subcellularLocation>
</comment>
<dbReference type="CDD" id="cd12912">
    <property type="entry name" value="PDC2_MCP_like"/>
    <property type="match status" value="1"/>
</dbReference>
<dbReference type="PROSITE" id="PS50885">
    <property type="entry name" value="HAMP"/>
    <property type="match status" value="1"/>
</dbReference>
<evidence type="ECO:0000256" key="3">
    <source>
        <dbReference type="ARBA" id="ARBA00022500"/>
    </source>
</evidence>
<feature type="domain" description="HAMP" evidence="12">
    <location>
        <begin position="304"/>
        <end position="359"/>
    </location>
</feature>
<feature type="transmembrane region" description="Helical" evidence="10">
    <location>
        <begin position="284"/>
        <end position="303"/>
    </location>
</feature>
<keyword evidence="14" id="KW-1185">Reference proteome</keyword>
<dbReference type="Pfam" id="PF00015">
    <property type="entry name" value="MCPsignal"/>
    <property type="match status" value="1"/>
</dbReference>
<keyword evidence="2" id="KW-1003">Cell membrane</keyword>
<gene>
    <name evidence="13" type="ORF">EDC19_0054</name>
</gene>
<keyword evidence="4 10" id="KW-0812">Transmembrane</keyword>
<dbReference type="EMBL" id="SMGQ01000001">
    <property type="protein sequence ID" value="TCL00073.1"/>
    <property type="molecule type" value="Genomic_DNA"/>
</dbReference>
<dbReference type="AlphaFoldDB" id="A0A4V2Q207"/>
<dbReference type="GO" id="GO:0007165">
    <property type="term" value="P:signal transduction"/>
    <property type="evidence" value="ECO:0007669"/>
    <property type="project" value="UniProtKB-KW"/>
</dbReference>
<proteinExistence type="inferred from homology"/>
<name>A0A4V2Q207_9FIRM</name>
<dbReference type="OrthoDB" id="597657at2"/>
<evidence type="ECO:0000313" key="14">
    <source>
        <dbReference type="Proteomes" id="UP000294545"/>
    </source>
</evidence>
<comment type="similarity">
    <text evidence="8">Belongs to the methyl-accepting chemotaxis (MCP) protein family.</text>
</comment>
<reference evidence="13 14" key="1">
    <citation type="submission" date="2019-03" db="EMBL/GenBank/DDBJ databases">
        <title>Genomic Encyclopedia of Type Strains, Phase IV (KMG-IV): sequencing the most valuable type-strain genomes for metagenomic binning, comparative biology and taxonomic classification.</title>
        <authorList>
            <person name="Goeker M."/>
        </authorList>
    </citation>
    <scope>NUCLEOTIDE SEQUENCE [LARGE SCALE GENOMIC DNA]</scope>
    <source>
        <strain evidence="13 14">DSM 24176</strain>
    </source>
</reference>
<dbReference type="CDD" id="cd06225">
    <property type="entry name" value="HAMP"/>
    <property type="match status" value="1"/>
</dbReference>
<feature type="domain" description="Methyl-accepting transducer" evidence="11">
    <location>
        <begin position="378"/>
        <end position="635"/>
    </location>
</feature>
<comment type="caution">
    <text evidence="13">The sequence shown here is derived from an EMBL/GenBank/DDBJ whole genome shotgun (WGS) entry which is preliminary data.</text>
</comment>
<keyword evidence="5 10" id="KW-1133">Transmembrane helix</keyword>
<evidence type="ECO:0000256" key="5">
    <source>
        <dbReference type="ARBA" id="ARBA00022989"/>
    </source>
</evidence>
<evidence type="ECO:0000256" key="9">
    <source>
        <dbReference type="PROSITE-ProRule" id="PRU00284"/>
    </source>
</evidence>
<evidence type="ECO:0000256" key="2">
    <source>
        <dbReference type="ARBA" id="ARBA00022475"/>
    </source>
</evidence>
<dbReference type="Gene3D" id="1.10.287.950">
    <property type="entry name" value="Methyl-accepting chemotaxis protein"/>
    <property type="match status" value="1"/>
</dbReference>
<dbReference type="InterPro" id="IPR004089">
    <property type="entry name" value="MCPsignal_dom"/>
</dbReference>
<dbReference type="PANTHER" id="PTHR32089:SF112">
    <property type="entry name" value="LYSOZYME-LIKE PROTEIN-RELATED"/>
    <property type="match status" value="1"/>
</dbReference>
<organism evidence="13 14">
    <name type="scientific">Natranaerovirga hydrolytica</name>
    <dbReference type="NCBI Taxonomy" id="680378"/>
    <lineage>
        <taxon>Bacteria</taxon>
        <taxon>Bacillati</taxon>
        <taxon>Bacillota</taxon>
        <taxon>Clostridia</taxon>
        <taxon>Lachnospirales</taxon>
        <taxon>Natranaerovirgaceae</taxon>
        <taxon>Natranaerovirga</taxon>
    </lineage>
</organism>